<keyword evidence="3" id="KW-0805">Transcription regulation</keyword>
<dbReference type="InterPro" id="IPR001789">
    <property type="entry name" value="Sig_transdc_resp-reg_receiver"/>
</dbReference>
<dbReference type="AlphaFoldDB" id="A0A2T4U9J6"/>
<evidence type="ECO:0000259" key="7">
    <source>
        <dbReference type="PROSITE" id="PS50043"/>
    </source>
</evidence>
<comment type="caution">
    <text evidence="9">The sequence shown here is derived from an EMBL/GenBank/DDBJ whole genome shotgun (WGS) entry which is preliminary data.</text>
</comment>
<keyword evidence="10" id="KW-1185">Reference proteome</keyword>
<proteinExistence type="predicted"/>
<evidence type="ECO:0000313" key="10">
    <source>
        <dbReference type="Proteomes" id="UP000240509"/>
    </source>
</evidence>
<feature type="modified residue" description="4-aspartylphosphate" evidence="6">
    <location>
        <position position="56"/>
    </location>
</feature>
<evidence type="ECO:0000256" key="3">
    <source>
        <dbReference type="ARBA" id="ARBA00023015"/>
    </source>
</evidence>
<dbReference type="InterPro" id="IPR000792">
    <property type="entry name" value="Tscrpt_reg_LuxR_C"/>
</dbReference>
<dbReference type="InterPro" id="IPR016032">
    <property type="entry name" value="Sig_transdc_resp-reg_C-effctor"/>
</dbReference>
<dbReference type="PRINTS" id="PR00038">
    <property type="entry name" value="HTHLUXR"/>
</dbReference>
<evidence type="ECO:0000256" key="6">
    <source>
        <dbReference type="PROSITE-ProRule" id="PRU00169"/>
    </source>
</evidence>
<dbReference type="GO" id="GO:0003677">
    <property type="term" value="F:DNA binding"/>
    <property type="evidence" value="ECO:0007669"/>
    <property type="project" value="UniProtKB-KW"/>
</dbReference>
<dbReference type="Pfam" id="PF00072">
    <property type="entry name" value="Response_reg"/>
    <property type="match status" value="1"/>
</dbReference>
<dbReference type="CDD" id="cd06170">
    <property type="entry name" value="LuxR_C_like"/>
    <property type="match status" value="1"/>
</dbReference>
<evidence type="ECO:0000256" key="1">
    <source>
        <dbReference type="ARBA" id="ARBA00004496"/>
    </source>
</evidence>
<dbReference type="SMART" id="SM00448">
    <property type="entry name" value="REC"/>
    <property type="match status" value="1"/>
</dbReference>
<accession>A0A2T4U9J6</accession>
<dbReference type="SUPFAM" id="SSF52172">
    <property type="entry name" value="CheY-like"/>
    <property type="match status" value="1"/>
</dbReference>
<dbReference type="EMBL" id="PZJJ01000003">
    <property type="protein sequence ID" value="PTL40072.1"/>
    <property type="molecule type" value="Genomic_DNA"/>
</dbReference>
<gene>
    <name evidence="9" type="ORF">C6Y45_02830</name>
</gene>
<reference evidence="9 10" key="1">
    <citation type="submission" date="2018-03" db="EMBL/GenBank/DDBJ databases">
        <title>Alkalicoccus saliphilus sp. nov., isolated from a mineral pool.</title>
        <authorList>
            <person name="Zhao B."/>
        </authorList>
    </citation>
    <scope>NUCLEOTIDE SEQUENCE [LARGE SCALE GENOMIC DNA]</scope>
    <source>
        <strain evidence="9 10">6AG</strain>
    </source>
</reference>
<dbReference type="GO" id="GO:0005737">
    <property type="term" value="C:cytoplasm"/>
    <property type="evidence" value="ECO:0007669"/>
    <property type="project" value="UniProtKB-SubCell"/>
</dbReference>
<evidence type="ECO:0000256" key="4">
    <source>
        <dbReference type="ARBA" id="ARBA00023125"/>
    </source>
</evidence>
<comment type="subcellular location">
    <subcellularLocation>
        <location evidence="1">Cytoplasm</location>
    </subcellularLocation>
</comment>
<organism evidence="9 10">
    <name type="scientific">Alkalicoccus saliphilus</name>
    <dbReference type="NCBI Taxonomy" id="200989"/>
    <lineage>
        <taxon>Bacteria</taxon>
        <taxon>Bacillati</taxon>
        <taxon>Bacillota</taxon>
        <taxon>Bacilli</taxon>
        <taxon>Bacillales</taxon>
        <taxon>Bacillaceae</taxon>
        <taxon>Alkalicoccus</taxon>
    </lineage>
</organism>
<dbReference type="Proteomes" id="UP000240509">
    <property type="component" value="Unassembled WGS sequence"/>
</dbReference>
<keyword evidence="2 6" id="KW-0597">Phosphoprotein</keyword>
<dbReference type="InterPro" id="IPR039420">
    <property type="entry name" value="WalR-like"/>
</dbReference>
<dbReference type="GO" id="GO:0000160">
    <property type="term" value="P:phosphorelay signal transduction system"/>
    <property type="evidence" value="ECO:0007669"/>
    <property type="project" value="InterPro"/>
</dbReference>
<evidence type="ECO:0000313" key="9">
    <source>
        <dbReference type="EMBL" id="PTL40072.1"/>
    </source>
</evidence>
<dbReference type="OrthoDB" id="9780153at2"/>
<dbReference type="GO" id="GO:0006355">
    <property type="term" value="P:regulation of DNA-templated transcription"/>
    <property type="evidence" value="ECO:0007669"/>
    <property type="project" value="InterPro"/>
</dbReference>
<evidence type="ECO:0000256" key="2">
    <source>
        <dbReference type="ARBA" id="ARBA00022553"/>
    </source>
</evidence>
<keyword evidence="4 9" id="KW-0238">DNA-binding</keyword>
<evidence type="ECO:0000256" key="5">
    <source>
        <dbReference type="ARBA" id="ARBA00023163"/>
    </source>
</evidence>
<dbReference type="PROSITE" id="PS50110">
    <property type="entry name" value="RESPONSE_REGULATORY"/>
    <property type="match status" value="1"/>
</dbReference>
<dbReference type="CDD" id="cd17535">
    <property type="entry name" value="REC_NarL-like"/>
    <property type="match status" value="1"/>
</dbReference>
<dbReference type="InterPro" id="IPR011006">
    <property type="entry name" value="CheY-like_superfamily"/>
</dbReference>
<evidence type="ECO:0000259" key="8">
    <source>
        <dbReference type="PROSITE" id="PS50110"/>
    </source>
</evidence>
<keyword evidence="5" id="KW-0804">Transcription</keyword>
<feature type="domain" description="HTH luxR-type" evidence="7">
    <location>
        <begin position="137"/>
        <end position="202"/>
    </location>
</feature>
<name>A0A2T4U9J6_9BACI</name>
<sequence>MIMIRILLADDHQIVRDGLRIIFQTIDSMEIIDEAENGDELLEKALHTKPDLILSDLKMPGISIVDSTLKIKAASPETRIIVLTAYDDHGDIYRAMKNNIDGYIMKDTPPEQVMEAIRTVMSGEVYYQQDVKKQLEEALEAVRLTPREQEVFDCMGEELSNQEIADRLHVSETTVKSHVSQILRKTSQPNRTQAVLYGVDHGLLNKDNVPK</sequence>
<dbReference type="Pfam" id="PF00196">
    <property type="entry name" value="GerE"/>
    <property type="match status" value="1"/>
</dbReference>
<dbReference type="Gene3D" id="3.40.50.2300">
    <property type="match status" value="1"/>
</dbReference>
<dbReference type="SUPFAM" id="SSF46894">
    <property type="entry name" value="C-terminal effector domain of the bipartite response regulators"/>
    <property type="match status" value="1"/>
</dbReference>
<dbReference type="InterPro" id="IPR058245">
    <property type="entry name" value="NreC/VraR/RcsB-like_REC"/>
</dbReference>
<protein>
    <submittedName>
        <fullName evidence="9">DNA-binding response regulator</fullName>
    </submittedName>
</protein>
<feature type="domain" description="Response regulatory" evidence="8">
    <location>
        <begin position="5"/>
        <end position="121"/>
    </location>
</feature>
<dbReference type="PANTHER" id="PTHR43214">
    <property type="entry name" value="TWO-COMPONENT RESPONSE REGULATOR"/>
    <property type="match status" value="1"/>
</dbReference>
<dbReference type="SMART" id="SM00421">
    <property type="entry name" value="HTH_LUXR"/>
    <property type="match status" value="1"/>
</dbReference>
<dbReference type="PROSITE" id="PS50043">
    <property type="entry name" value="HTH_LUXR_2"/>
    <property type="match status" value="1"/>
</dbReference>